<proteinExistence type="predicted"/>
<dbReference type="Proteomes" id="UP000828390">
    <property type="component" value="Unassembled WGS sequence"/>
</dbReference>
<accession>A0A9D4MSQ8</accession>
<reference evidence="1" key="1">
    <citation type="journal article" date="2019" name="bioRxiv">
        <title>The Genome of the Zebra Mussel, Dreissena polymorpha: A Resource for Invasive Species Research.</title>
        <authorList>
            <person name="McCartney M.A."/>
            <person name="Auch B."/>
            <person name="Kono T."/>
            <person name="Mallez S."/>
            <person name="Zhang Y."/>
            <person name="Obille A."/>
            <person name="Becker A."/>
            <person name="Abrahante J.E."/>
            <person name="Garbe J."/>
            <person name="Badalamenti J.P."/>
            <person name="Herman A."/>
            <person name="Mangelson H."/>
            <person name="Liachko I."/>
            <person name="Sullivan S."/>
            <person name="Sone E.D."/>
            <person name="Koren S."/>
            <person name="Silverstein K.A.T."/>
            <person name="Beckman K.B."/>
            <person name="Gohl D.M."/>
        </authorList>
    </citation>
    <scope>NUCLEOTIDE SEQUENCE</scope>
    <source>
        <strain evidence="1">Duluth1</strain>
        <tissue evidence="1">Whole animal</tissue>
    </source>
</reference>
<name>A0A9D4MSQ8_DREPO</name>
<reference evidence="1" key="2">
    <citation type="submission" date="2020-11" db="EMBL/GenBank/DDBJ databases">
        <authorList>
            <person name="McCartney M.A."/>
            <person name="Auch B."/>
            <person name="Kono T."/>
            <person name="Mallez S."/>
            <person name="Becker A."/>
            <person name="Gohl D.M."/>
            <person name="Silverstein K.A.T."/>
            <person name="Koren S."/>
            <person name="Bechman K.B."/>
            <person name="Herman A."/>
            <person name="Abrahante J.E."/>
            <person name="Garbe J."/>
        </authorList>
    </citation>
    <scope>NUCLEOTIDE SEQUENCE</scope>
    <source>
        <strain evidence="1">Duluth1</strain>
        <tissue evidence="1">Whole animal</tissue>
    </source>
</reference>
<dbReference type="EMBL" id="JAIWYP010000001">
    <property type="protein sequence ID" value="KAH3881124.1"/>
    <property type="molecule type" value="Genomic_DNA"/>
</dbReference>
<dbReference type="InterPro" id="IPR006357">
    <property type="entry name" value="HAD-SF_hydro_IIA"/>
</dbReference>
<dbReference type="Pfam" id="PF13344">
    <property type="entry name" value="Hydrolase_6"/>
    <property type="match status" value="1"/>
</dbReference>
<gene>
    <name evidence="1" type="ORF">DPMN_005047</name>
</gene>
<dbReference type="AlphaFoldDB" id="A0A9D4MSQ8"/>
<evidence type="ECO:0000313" key="2">
    <source>
        <dbReference type="Proteomes" id="UP000828390"/>
    </source>
</evidence>
<evidence type="ECO:0000313" key="1">
    <source>
        <dbReference type="EMBL" id="KAH3881124.1"/>
    </source>
</evidence>
<dbReference type="SUPFAM" id="SSF56784">
    <property type="entry name" value="HAD-like"/>
    <property type="match status" value="1"/>
</dbReference>
<comment type="caution">
    <text evidence="1">The sequence shown here is derived from an EMBL/GenBank/DDBJ whole genome shotgun (WGS) entry which is preliminary data.</text>
</comment>
<protein>
    <submittedName>
        <fullName evidence="1">Uncharacterized protein</fullName>
    </submittedName>
</protein>
<dbReference type="Gene3D" id="3.40.50.1000">
    <property type="entry name" value="HAD superfamily/HAD-like"/>
    <property type="match status" value="1"/>
</dbReference>
<organism evidence="1 2">
    <name type="scientific">Dreissena polymorpha</name>
    <name type="common">Zebra mussel</name>
    <name type="synonym">Mytilus polymorpha</name>
    <dbReference type="NCBI Taxonomy" id="45954"/>
    <lineage>
        <taxon>Eukaryota</taxon>
        <taxon>Metazoa</taxon>
        <taxon>Spiralia</taxon>
        <taxon>Lophotrochozoa</taxon>
        <taxon>Mollusca</taxon>
        <taxon>Bivalvia</taxon>
        <taxon>Autobranchia</taxon>
        <taxon>Heteroconchia</taxon>
        <taxon>Euheterodonta</taxon>
        <taxon>Imparidentia</taxon>
        <taxon>Neoheterodontei</taxon>
        <taxon>Myida</taxon>
        <taxon>Dreissenoidea</taxon>
        <taxon>Dreissenidae</taxon>
        <taxon>Dreissena</taxon>
    </lineage>
</organism>
<dbReference type="InterPro" id="IPR023214">
    <property type="entry name" value="HAD_sf"/>
</dbReference>
<keyword evidence="2" id="KW-1185">Reference proteome</keyword>
<sequence length="124" mass="14144">MASVAKCCTRIYRGFSSVVRDKITIRNGNIHKQPRRYLKTKEGKKADFGFLFDIDGVFVRGKKVLPQARDAIRLLVDEKGKFRHPVLFVTNAGNTLRQNKAEALSGWLDVEVITWSVMDNLKSF</sequence>
<dbReference type="InterPro" id="IPR036412">
    <property type="entry name" value="HAD-like_sf"/>
</dbReference>